<organism evidence="1 2">
    <name type="scientific">Pseudomonas promysalinigenes</name>
    <dbReference type="NCBI Taxonomy" id="485898"/>
    <lineage>
        <taxon>Bacteria</taxon>
        <taxon>Pseudomonadati</taxon>
        <taxon>Pseudomonadota</taxon>
        <taxon>Gammaproteobacteria</taxon>
        <taxon>Pseudomonadales</taxon>
        <taxon>Pseudomonadaceae</taxon>
        <taxon>Pseudomonas</taxon>
    </lineage>
</organism>
<dbReference type="InterPro" id="IPR045425">
    <property type="entry name" value="DUF6508"/>
</dbReference>
<evidence type="ECO:0000313" key="1">
    <source>
        <dbReference type="EMBL" id="UXH37969.1"/>
    </source>
</evidence>
<dbReference type="Proteomes" id="UP001064504">
    <property type="component" value="Chromosome"/>
</dbReference>
<evidence type="ECO:0000313" key="2">
    <source>
        <dbReference type="Proteomes" id="UP001064504"/>
    </source>
</evidence>
<protein>
    <submittedName>
        <fullName evidence="1">DUF6508 domain-containing protein</fullName>
    </submittedName>
</protein>
<dbReference type="Pfam" id="PF20118">
    <property type="entry name" value="DUF6508"/>
    <property type="match status" value="1"/>
</dbReference>
<name>A0ABY6AEW7_9PSED</name>
<dbReference type="RefSeq" id="WP_261743466.1">
    <property type="nucleotide sequence ID" value="NZ_CP104557.1"/>
</dbReference>
<proteinExistence type="predicted"/>
<reference evidence="1" key="1">
    <citation type="submission" date="2022-09" db="EMBL/GenBank/DDBJ databases">
        <title>Complete genome sequence of Pseudomonas promysalinigenes strain RL-WG26, a newly isolated PGPR with the potential for plant salinity stress alleviation.</title>
        <authorList>
            <person name="Ren L."/>
            <person name="Wang G."/>
            <person name="Hu H."/>
        </authorList>
    </citation>
    <scope>NUCLEOTIDE SEQUENCE</scope>
    <source>
        <strain evidence="1">RL-WG26</strain>
    </source>
</reference>
<accession>A0ABY6AEW7</accession>
<keyword evidence="2" id="KW-1185">Reference proteome</keyword>
<gene>
    <name evidence="1" type="ORF">N5C08_13255</name>
</gene>
<dbReference type="EMBL" id="CP104557">
    <property type="protein sequence ID" value="UXH37969.1"/>
    <property type="molecule type" value="Genomic_DNA"/>
</dbReference>
<sequence>MLPTQADIDALLHFLPLLYPGGTAIEAYSFNDGHPWPIYARVVDEFYQEASKECWVALDYRPIADCLVREPEAIEQASLEQLQSLITYCVRGERFCDGHWGAMIAQGFVQRLLERLARLRPTLPECR</sequence>